<name>A0ABV5CFZ9_9SPHI</name>
<dbReference type="InterPro" id="IPR050553">
    <property type="entry name" value="Thioredoxin_ResA/DsbE_sf"/>
</dbReference>
<dbReference type="EMBL" id="JBBVGT010000003">
    <property type="protein sequence ID" value="MFB5946464.1"/>
    <property type="molecule type" value="Genomic_DNA"/>
</dbReference>
<organism evidence="7 8">
    <name type="scientific">Albibacterium profundi</name>
    <dbReference type="NCBI Taxonomy" id="3134906"/>
    <lineage>
        <taxon>Bacteria</taxon>
        <taxon>Pseudomonadati</taxon>
        <taxon>Bacteroidota</taxon>
        <taxon>Sphingobacteriia</taxon>
        <taxon>Sphingobacteriales</taxon>
        <taxon>Sphingobacteriaceae</taxon>
        <taxon>Albibacterium</taxon>
    </lineage>
</organism>
<dbReference type="RefSeq" id="WP_375557993.1">
    <property type="nucleotide sequence ID" value="NZ_JBBVGT010000003.1"/>
</dbReference>
<dbReference type="PROSITE" id="PS51352">
    <property type="entry name" value="THIOREDOXIN_2"/>
    <property type="match status" value="1"/>
</dbReference>
<keyword evidence="4" id="KW-0676">Redox-active center</keyword>
<reference evidence="7 8" key="1">
    <citation type="submission" date="2024-04" db="EMBL/GenBank/DDBJ databases">
        <title>Albibacterium profundi sp. nov., isolated from sediment of the Challenger Deep of Mariana Trench.</title>
        <authorList>
            <person name="Wang Y."/>
        </authorList>
    </citation>
    <scope>NUCLEOTIDE SEQUENCE [LARGE SCALE GENOMIC DNA]</scope>
    <source>
        <strain evidence="7 8">RHL897</strain>
    </source>
</reference>
<dbReference type="InterPro" id="IPR017937">
    <property type="entry name" value="Thioredoxin_CS"/>
</dbReference>
<sequence length="368" mass="41127">MKIGLILTKIFVLIFLTSCNAVDDTKFTIAGHVENAGDVSNIVLYEGETQLENVALDANNDFYFEGTTPDPGLYTLLIGERPYMLVLENGEAVKFEVDLKKPSDYEISGSKISAKLKELDAVRETFQQQQTALGEEFEQRMNSGEEAAVVQSDLMAKSEQFIADLSGQVVQFSIDNKDNLAGFYGMLILYTVDPTGQEQALVAYAEEAKDLFPNNEAVQSFVTHMEQIKPLSIGQMAPDFGSLTPDGEEVKLSDLRGQYVLLDFWAAWCGPCRQENPNIVEQYHRFKDKGFTVLGVSLDRDRDAWLKAIEDDKLDWTQISDLKMWDSEAGQLYNITAIPASFMIDPDGKIVGKNLRGPALKQFLEKNL</sequence>
<evidence type="ECO:0000313" key="7">
    <source>
        <dbReference type="EMBL" id="MFB5946464.1"/>
    </source>
</evidence>
<dbReference type="InterPro" id="IPR025380">
    <property type="entry name" value="DUF4369"/>
</dbReference>
<dbReference type="Pfam" id="PF14289">
    <property type="entry name" value="DUF4369"/>
    <property type="match status" value="1"/>
</dbReference>
<feature type="domain" description="Thioredoxin" evidence="6">
    <location>
        <begin position="231"/>
        <end position="368"/>
    </location>
</feature>
<dbReference type="PANTHER" id="PTHR42852:SF6">
    <property type="entry name" value="THIOL:DISULFIDE INTERCHANGE PROTEIN DSBE"/>
    <property type="match status" value="1"/>
</dbReference>
<evidence type="ECO:0000256" key="1">
    <source>
        <dbReference type="ARBA" id="ARBA00004196"/>
    </source>
</evidence>
<keyword evidence="3" id="KW-1015">Disulfide bond</keyword>
<evidence type="ECO:0000256" key="5">
    <source>
        <dbReference type="SAM" id="SignalP"/>
    </source>
</evidence>
<accession>A0ABV5CFZ9</accession>
<keyword evidence="8" id="KW-1185">Reference proteome</keyword>
<dbReference type="CDD" id="cd02966">
    <property type="entry name" value="TlpA_like_family"/>
    <property type="match status" value="1"/>
</dbReference>
<dbReference type="InterPro" id="IPR000866">
    <property type="entry name" value="AhpC/TSA"/>
</dbReference>
<evidence type="ECO:0000259" key="6">
    <source>
        <dbReference type="PROSITE" id="PS51352"/>
    </source>
</evidence>
<feature type="signal peptide" evidence="5">
    <location>
        <begin position="1"/>
        <end position="21"/>
    </location>
</feature>
<evidence type="ECO:0000256" key="4">
    <source>
        <dbReference type="ARBA" id="ARBA00023284"/>
    </source>
</evidence>
<evidence type="ECO:0000313" key="8">
    <source>
        <dbReference type="Proteomes" id="UP001580928"/>
    </source>
</evidence>
<gene>
    <name evidence="7" type="ORF">WKR92_11535</name>
</gene>
<dbReference type="Proteomes" id="UP001580928">
    <property type="component" value="Unassembled WGS sequence"/>
</dbReference>
<dbReference type="InterPro" id="IPR036249">
    <property type="entry name" value="Thioredoxin-like_sf"/>
</dbReference>
<keyword evidence="5" id="KW-0732">Signal</keyword>
<evidence type="ECO:0000256" key="2">
    <source>
        <dbReference type="ARBA" id="ARBA00022748"/>
    </source>
</evidence>
<feature type="chain" id="PRO_5045533266" evidence="5">
    <location>
        <begin position="22"/>
        <end position="368"/>
    </location>
</feature>
<dbReference type="PANTHER" id="PTHR42852">
    <property type="entry name" value="THIOL:DISULFIDE INTERCHANGE PROTEIN DSBE"/>
    <property type="match status" value="1"/>
</dbReference>
<evidence type="ECO:0000256" key="3">
    <source>
        <dbReference type="ARBA" id="ARBA00023157"/>
    </source>
</evidence>
<protein>
    <submittedName>
        <fullName evidence="7">TlpA disulfide reductase family protein</fullName>
    </submittedName>
</protein>
<dbReference type="Gene3D" id="3.40.30.10">
    <property type="entry name" value="Glutaredoxin"/>
    <property type="match status" value="1"/>
</dbReference>
<comment type="subcellular location">
    <subcellularLocation>
        <location evidence="1">Cell envelope</location>
    </subcellularLocation>
</comment>
<keyword evidence="2" id="KW-0201">Cytochrome c-type biogenesis</keyword>
<dbReference type="PROSITE" id="PS00194">
    <property type="entry name" value="THIOREDOXIN_1"/>
    <property type="match status" value="1"/>
</dbReference>
<dbReference type="InterPro" id="IPR013766">
    <property type="entry name" value="Thioredoxin_domain"/>
</dbReference>
<proteinExistence type="predicted"/>
<comment type="caution">
    <text evidence="7">The sequence shown here is derived from an EMBL/GenBank/DDBJ whole genome shotgun (WGS) entry which is preliminary data.</text>
</comment>
<dbReference type="Pfam" id="PF00578">
    <property type="entry name" value="AhpC-TSA"/>
    <property type="match status" value="1"/>
</dbReference>
<dbReference type="SUPFAM" id="SSF52833">
    <property type="entry name" value="Thioredoxin-like"/>
    <property type="match status" value="1"/>
</dbReference>